<evidence type="ECO:0000313" key="3">
    <source>
        <dbReference type="EMBL" id="ETZ07562.1"/>
    </source>
</evidence>
<keyword evidence="1" id="KW-1133">Transmembrane helix</keyword>
<dbReference type="AlphaFoldDB" id="W6TUX0"/>
<reference evidence="3 4" key="1">
    <citation type="journal article" date="2014" name="FEMS Microbiol. Lett.">
        <title>Draft genome sequences of three Holospora species (Holospora obtusa, Holospora undulata, and Holospora elegans), endonuclear symbiotic bacteria of the ciliate Paramecium caudatum.</title>
        <authorList>
            <person name="Dohra H."/>
            <person name="Tanaka K."/>
            <person name="Suzuki T."/>
            <person name="Fujishima M."/>
            <person name="Suzuki H."/>
        </authorList>
    </citation>
    <scope>NUCLEOTIDE SEQUENCE [LARGE SCALE GENOMIC DNA]</scope>
    <source>
        <strain evidence="3 4">F1</strain>
    </source>
</reference>
<dbReference type="Proteomes" id="UP000019112">
    <property type="component" value="Unassembled WGS sequence"/>
</dbReference>
<protein>
    <submittedName>
        <fullName evidence="3">Uncharacterized protein</fullName>
    </submittedName>
</protein>
<evidence type="ECO:0000256" key="1">
    <source>
        <dbReference type="SAM" id="Phobius"/>
    </source>
</evidence>
<evidence type="ECO:0000313" key="4">
    <source>
        <dbReference type="Proteomes" id="UP000019112"/>
    </source>
</evidence>
<proteinExistence type="predicted"/>
<dbReference type="EMBL" id="AWTR02000030">
    <property type="protein sequence ID" value="ETZ07562.1"/>
    <property type="molecule type" value="Genomic_DNA"/>
</dbReference>
<keyword evidence="2" id="KW-0732">Signal</keyword>
<gene>
    <name evidence="3" type="ORF">P618_200244</name>
</gene>
<name>W6TUX0_HOLOB</name>
<sequence>MFFINKKLLLLFSLAVSQISYSGFEIGPMLPDIAKIDVSLANRFKEASLKSNKSLMEELCDFWEREKSLEKAQKLWEVFANHKALHLDLGIGHHRFCHDRFTNCAKMYANKILQTNLGDVFSCVKKYLKDCGKAGIDWLICAYLENDRMKKEDLIKLLNDEEVSNVLQEIGNIRSSLGSTDSFDGGLESIFCAYLDKFKWEGVKEIFIENEKALSELISSDAWNVFSYHVGGEDKEARKNALRTQEVFKKLLHTCKKDLFSDFVKDVLSDDSFQSRKFVQEMIELRVPLPGYPGFFSKLLLLFFFLSFKVVTLNL</sequence>
<comment type="caution">
    <text evidence="3">The sequence shown here is derived from an EMBL/GenBank/DDBJ whole genome shotgun (WGS) entry which is preliminary data.</text>
</comment>
<feature type="signal peptide" evidence="2">
    <location>
        <begin position="1"/>
        <end position="22"/>
    </location>
</feature>
<accession>W6TUX0</accession>
<feature type="chain" id="PRO_5004881738" evidence="2">
    <location>
        <begin position="23"/>
        <end position="315"/>
    </location>
</feature>
<keyword evidence="1" id="KW-0812">Transmembrane</keyword>
<evidence type="ECO:0000256" key="2">
    <source>
        <dbReference type="SAM" id="SignalP"/>
    </source>
</evidence>
<feature type="transmembrane region" description="Helical" evidence="1">
    <location>
        <begin position="292"/>
        <end position="311"/>
    </location>
</feature>
<organism evidence="3 4">
    <name type="scientific">Holospora obtusa F1</name>
    <dbReference type="NCBI Taxonomy" id="1399147"/>
    <lineage>
        <taxon>Bacteria</taxon>
        <taxon>Pseudomonadati</taxon>
        <taxon>Pseudomonadota</taxon>
        <taxon>Alphaproteobacteria</taxon>
        <taxon>Holosporales</taxon>
        <taxon>Holosporaceae</taxon>
        <taxon>Holospora</taxon>
    </lineage>
</organism>
<keyword evidence="1" id="KW-0472">Membrane</keyword>
<keyword evidence="4" id="KW-1185">Reference proteome</keyword>